<accession>A0A6L2N994</accession>
<dbReference type="InterPro" id="IPR043502">
    <property type="entry name" value="DNA/RNA_pol_sf"/>
</dbReference>
<gene>
    <name evidence="2" type="ORF">Tci_054751</name>
</gene>
<feature type="domain" description="Reverse transcriptase" evidence="1">
    <location>
        <begin position="294"/>
        <end position="373"/>
    </location>
</feature>
<dbReference type="InterPro" id="IPR043128">
    <property type="entry name" value="Rev_trsase/Diguanyl_cyclase"/>
</dbReference>
<dbReference type="InterPro" id="IPR000477">
    <property type="entry name" value="RT_dom"/>
</dbReference>
<comment type="caution">
    <text evidence="2">The sequence shown here is derived from an EMBL/GenBank/DDBJ whole genome shotgun (WGS) entry which is preliminary data.</text>
</comment>
<evidence type="ECO:0000313" key="2">
    <source>
        <dbReference type="EMBL" id="GEU82773.1"/>
    </source>
</evidence>
<organism evidence="2">
    <name type="scientific">Tanacetum cinerariifolium</name>
    <name type="common">Dalmatian daisy</name>
    <name type="synonym">Chrysanthemum cinerariifolium</name>
    <dbReference type="NCBI Taxonomy" id="118510"/>
    <lineage>
        <taxon>Eukaryota</taxon>
        <taxon>Viridiplantae</taxon>
        <taxon>Streptophyta</taxon>
        <taxon>Embryophyta</taxon>
        <taxon>Tracheophyta</taxon>
        <taxon>Spermatophyta</taxon>
        <taxon>Magnoliopsida</taxon>
        <taxon>eudicotyledons</taxon>
        <taxon>Gunneridae</taxon>
        <taxon>Pentapetalae</taxon>
        <taxon>asterids</taxon>
        <taxon>campanulids</taxon>
        <taxon>Asterales</taxon>
        <taxon>Asteraceae</taxon>
        <taxon>Asteroideae</taxon>
        <taxon>Anthemideae</taxon>
        <taxon>Anthemidinae</taxon>
        <taxon>Tanacetum</taxon>
    </lineage>
</organism>
<name>A0A6L2N994_TANCI</name>
<evidence type="ECO:0000259" key="1">
    <source>
        <dbReference type="Pfam" id="PF00078"/>
    </source>
</evidence>
<dbReference type="Pfam" id="PF00078">
    <property type="entry name" value="RVT_1"/>
    <property type="match status" value="1"/>
</dbReference>
<dbReference type="SUPFAM" id="SSF56672">
    <property type="entry name" value="DNA/RNA polymerases"/>
    <property type="match status" value="1"/>
</dbReference>
<dbReference type="PANTHER" id="PTHR19446">
    <property type="entry name" value="REVERSE TRANSCRIPTASES"/>
    <property type="match status" value="1"/>
</dbReference>
<proteinExistence type="predicted"/>
<dbReference type="AlphaFoldDB" id="A0A6L2N994"/>
<dbReference type="EMBL" id="BKCJ010008545">
    <property type="protein sequence ID" value="GEU82773.1"/>
    <property type="molecule type" value="Genomic_DNA"/>
</dbReference>
<protein>
    <recommendedName>
        <fullName evidence="1">Reverse transcriptase domain-containing protein</fullName>
    </recommendedName>
</protein>
<sequence>MRRRRSGSRVSEGVSAQSEAISASDAYSMWNILASIIKDATKDSFGVAIGTSKTHTARRESWWLCEEVQSKVAKKQARFKELLTCQEGNHEERLRAQERYKLAKREAKKAVAQAKEKAYEDLYKKLDYKEGANEIFRIAKARQRRRRDLGDIALLMMKQVVPLRMRKRSSKDGDNTFPLFSTRDNRRDTKELYYSRISQTEVRTAVQKMGRNKAVGPDQIPIEAWRSLGAEGINWLTSFFNKIFTSAKMPEEWRLSDVIPIFKIKGDAQERQGDTLRLLGICTTVRRLEFEPQLPSEVELHQGSTISPHLFALISDELSRGIQDDIPWCMIFADDIVLVSESAEGLNDRLENWREALEANGLRVSRREKTKYLRCDFSNSEIVHNEKVELKGKFYRAAIRPAMLYGSECWPITKALANRMEVAELRMLRRRPQSAPVRRVEALVVDGMRRRGRPKLRWEDKVKLDMNELLLSEDMISDRNGGGLGLV</sequence>
<dbReference type="Gene3D" id="3.30.70.270">
    <property type="match status" value="1"/>
</dbReference>
<reference evidence="2" key="1">
    <citation type="journal article" date="2019" name="Sci. Rep.">
        <title>Draft genome of Tanacetum cinerariifolium, the natural source of mosquito coil.</title>
        <authorList>
            <person name="Yamashiro T."/>
            <person name="Shiraishi A."/>
            <person name="Satake H."/>
            <person name="Nakayama K."/>
        </authorList>
    </citation>
    <scope>NUCLEOTIDE SEQUENCE</scope>
</reference>